<dbReference type="PANTHER" id="PTHR44218">
    <property type="entry name" value="PROTEIN SPA1-RELATED 2"/>
    <property type="match status" value="1"/>
</dbReference>
<proteinExistence type="evidence at transcript level"/>
<dbReference type="EMBL" id="BT142175">
    <property type="protein sequence ID" value="AFK41969.1"/>
    <property type="molecule type" value="mRNA"/>
</dbReference>
<protein>
    <submittedName>
        <fullName evidence="1">Uncharacterized protein</fullName>
    </submittedName>
</protein>
<dbReference type="PANTHER" id="PTHR44218:SF10">
    <property type="entry name" value="LIGASE COP1, PUTATIVE-RELATED"/>
    <property type="match status" value="1"/>
</dbReference>
<reference evidence="1" key="1">
    <citation type="submission" date="2012-05" db="EMBL/GenBank/DDBJ databases">
        <authorList>
            <person name="Krishnakumar V."/>
            <person name="Cheung F."/>
            <person name="Xiao Y."/>
            <person name="Chan A."/>
            <person name="Moskal W.A."/>
            <person name="Town C.D."/>
        </authorList>
    </citation>
    <scope>NUCLEOTIDE SEQUENCE</scope>
</reference>
<name>I3SNX7_LOTJA</name>
<evidence type="ECO:0000313" key="1">
    <source>
        <dbReference type="EMBL" id="AFK41969.1"/>
    </source>
</evidence>
<dbReference type="GO" id="GO:0009640">
    <property type="term" value="P:photomorphogenesis"/>
    <property type="evidence" value="ECO:0007669"/>
    <property type="project" value="InterPro"/>
</dbReference>
<sequence length="56" mass="6161">MHVAQSLMRFLLPQSLPVPIASHKFESMDPISGHSNSGDNTGQFVSSVCWKRSLTC</sequence>
<dbReference type="AlphaFoldDB" id="I3SNX7"/>
<accession>I3SNX7</accession>
<dbReference type="InterPro" id="IPR044630">
    <property type="entry name" value="SPA1/2/3/4"/>
</dbReference>
<organism evidence="1">
    <name type="scientific">Lotus japonicus</name>
    <name type="common">Lotus corniculatus var. japonicus</name>
    <dbReference type="NCBI Taxonomy" id="34305"/>
    <lineage>
        <taxon>Eukaryota</taxon>
        <taxon>Viridiplantae</taxon>
        <taxon>Streptophyta</taxon>
        <taxon>Embryophyta</taxon>
        <taxon>Tracheophyta</taxon>
        <taxon>Spermatophyta</taxon>
        <taxon>Magnoliopsida</taxon>
        <taxon>eudicotyledons</taxon>
        <taxon>Gunneridae</taxon>
        <taxon>Pentapetalae</taxon>
        <taxon>rosids</taxon>
        <taxon>fabids</taxon>
        <taxon>Fabales</taxon>
        <taxon>Fabaceae</taxon>
        <taxon>Papilionoideae</taxon>
        <taxon>50 kb inversion clade</taxon>
        <taxon>NPAAA clade</taxon>
        <taxon>Hologalegina</taxon>
        <taxon>robinioid clade</taxon>
        <taxon>Loteae</taxon>
        <taxon>Lotus</taxon>
    </lineage>
</organism>